<feature type="transmembrane region" description="Helical" evidence="1">
    <location>
        <begin position="50"/>
        <end position="71"/>
    </location>
</feature>
<keyword evidence="1" id="KW-1133">Transmembrane helix</keyword>
<keyword evidence="3" id="KW-1185">Reference proteome</keyword>
<accession>A0A853BSS1</accession>
<dbReference type="Proteomes" id="UP000575985">
    <property type="component" value="Unassembled WGS sequence"/>
</dbReference>
<gene>
    <name evidence="2" type="ORF">HNR12_004470</name>
</gene>
<keyword evidence="1" id="KW-0812">Transmembrane</keyword>
<sequence length="204" mass="19846">MGVFAAVCVGVSALGHGLASGHALPWPALAGGGALVFAALWPAARRERGLAALSGWMLWGQAALHVLFTLARPPGAAHPAGHRAHTAGAEAPCEGCCFGGAIGVPGGLGGLGPADGEGGAGMVLAHLAAALATAWWLRRGEAAAFRLAGLVRSLLSTLVALGAGESPAPCAPPRPVSAVGGPAVAPGLLRHTVVLRGPPPPAPA</sequence>
<dbReference type="RefSeq" id="WP_308251379.1">
    <property type="nucleotide sequence ID" value="NZ_JACCFO010000001.1"/>
</dbReference>
<reference evidence="2 3" key="1">
    <citation type="submission" date="2020-07" db="EMBL/GenBank/DDBJ databases">
        <title>Sequencing the genomes of 1000 actinobacteria strains.</title>
        <authorList>
            <person name="Klenk H.-P."/>
        </authorList>
    </citation>
    <scope>NUCLEOTIDE SEQUENCE [LARGE SCALE GENOMIC DNA]</scope>
    <source>
        <strain evidence="2 3">DSM 45927</strain>
    </source>
</reference>
<feature type="transmembrane region" description="Helical" evidence="1">
    <location>
        <begin position="118"/>
        <end position="137"/>
    </location>
</feature>
<evidence type="ECO:0000313" key="3">
    <source>
        <dbReference type="Proteomes" id="UP000575985"/>
    </source>
</evidence>
<comment type="caution">
    <text evidence="2">The sequence shown here is derived from an EMBL/GenBank/DDBJ whole genome shotgun (WGS) entry which is preliminary data.</text>
</comment>
<dbReference type="EMBL" id="JACCFO010000001">
    <property type="protein sequence ID" value="NYI98193.1"/>
    <property type="molecule type" value="Genomic_DNA"/>
</dbReference>
<organism evidence="2 3">
    <name type="scientific">Streptomonospora nanhaiensis</name>
    <dbReference type="NCBI Taxonomy" id="1323731"/>
    <lineage>
        <taxon>Bacteria</taxon>
        <taxon>Bacillati</taxon>
        <taxon>Actinomycetota</taxon>
        <taxon>Actinomycetes</taxon>
        <taxon>Streptosporangiales</taxon>
        <taxon>Nocardiopsidaceae</taxon>
        <taxon>Streptomonospora</taxon>
    </lineage>
</organism>
<name>A0A853BSS1_9ACTN</name>
<protein>
    <submittedName>
        <fullName evidence="2">Putative membrane protein</fullName>
    </submittedName>
</protein>
<evidence type="ECO:0000256" key="1">
    <source>
        <dbReference type="SAM" id="Phobius"/>
    </source>
</evidence>
<keyword evidence="1" id="KW-0472">Membrane</keyword>
<feature type="transmembrane region" description="Helical" evidence="1">
    <location>
        <begin position="25"/>
        <end position="43"/>
    </location>
</feature>
<evidence type="ECO:0000313" key="2">
    <source>
        <dbReference type="EMBL" id="NYI98193.1"/>
    </source>
</evidence>
<proteinExistence type="predicted"/>
<dbReference type="AlphaFoldDB" id="A0A853BSS1"/>